<dbReference type="PANTHER" id="PTHR15893:SF0">
    <property type="entry name" value="LARGE RIBOSOMAL SUBUNIT PROTEIN BL27M"/>
    <property type="match status" value="1"/>
</dbReference>
<dbReference type="AlphaFoldDB" id="A0A5J6WFI2"/>
<dbReference type="GO" id="GO:0022625">
    <property type="term" value="C:cytosolic large ribosomal subunit"/>
    <property type="evidence" value="ECO:0007669"/>
    <property type="project" value="TreeGrafter"/>
</dbReference>
<feature type="region of interest" description="Disordered" evidence="6">
    <location>
        <begin position="1"/>
        <end position="25"/>
    </location>
</feature>
<dbReference type="NCBIfam" id="TIGR00062">
    <property type="entry name" value="L27"/>
    <property type="match status" value="1"/>
</dbReference>
<dbReference type="InterPro" id="IPR001684">
    <property type="entry name" value="Ribosomal_bL27"/>
</dbReference>
<dbReference type="OrthoDB" id="9803474at2"/>
<evidence type="ECO:0000256" key="4">
    <source>
        <dbReference type="ARBA" id="ARBA00035175"/>
    </source>
</evidence>
<dbReference type="Pfam" id="PF01016">
    <property type="entry name" value="Ribosomal_L27"/>
    <property type="match status" value="1"/>
</dbReference>
<evidence type="ECO:0000256" key="6">
    <source>
        <dbReference type="SAM" id="MobiDB-lite"/>
    </source>
</evidence>
<name>A0A5J6WFI2_9SPIR</name>
<evidence type="ECO:0000256" key="1">
    <source>
        <dbReference type="ARBA" id="ARBA00010797"/>
    </source>
</evidence>
<reference evidence="8" key="1">
    <citation type="submission" date="2019-10" db="EMBL/GenBank/DDBJ databases">
        <title>Borrelia maritima sp. nov., a novel species of the Borrelia burgdorferi sensu lato complex, occupies a basal position to North American species.</title>
        <authorList>
            <person name="Margos G."/>
            <person name="Fedorova N."/>
            <person name="Becker N.S."/>
            <person name="Kleinjan J.E."/>
            <person name="Marosevic D."/>
            <person name="Krebs S."/>
            <person name="Hui L."/>
            <person name="Fingerle V."/>
            <person name="Lane R.S."/>
        </authorList>
    </citation>
    <scope>NUCLEOTIDE SEQUENCE [LARGE SCALE GENOMIC DNA]</scope>
    <source>
        <strain evidence="8">CA690</strain>
    </source>
</reference>
<evidence type="ECO:0000256" key="2">
    <source>
        <dbReference type="ARBA" id="ARBA00022980"/>
    </source>
</evidence>
<dbReference type="Proteomes" id="UP000326393">
    <property type="component" value="Chromosome"/>
</dbReference>
<dbReference type="PRINTS" id="PR00063">
    <property type="entry name" value="RIBOSOMALL27"/>
</dbReference>
<evidence type="ECO:0000313" key="8">
    <source>
        <dbReference type="Proteomes" id="UP000326393"/>
    </source>
</evidence>
<dbReference type="Gene3D" id="2.40.50.100">
    <property type="match status" value="1"/>
</dbReference>
<keyword evidence="8" id="KW-1185">Reference proteome</keyword>
<dbReference type="SUPFAM" id="SSF110324">
    <property type="entry name" value="Ribosomal L27 protein-like"/>
    <property type="match status" value="1"/>
</dbReference>
<dbReference type="KEGG" id="bmat:DB723_03935"/>
<dbReference type="GO" id="GO:0003735">
    <property type="term" value="F:structural constituent of ribosome"/>
    <property type="evidence" value="ECO:0007669"/>
    <property type="project" value="InterPro"/>
</dbReference>
<comment type="similarity">
    <text evidence="1 5">Belongs to the bacterial ribosomal protein bL27 family.</text>
</comment>
<gene>
    <name evidence="5" type="primary">rpmA</name>
    <name evidence="7" type="ORF">DB723_03935</name>
</gene>
<evidence type="ECO:0000256" key="5">
    <source>
        <dbReference type="HAMAP-Rule" id="MF_00539"/>
    </source>
</evidence>
<accession>A0A5J6WFI2</accession>
<keyword evidence="3 5" id="KW-0687">Ribonucleoprotein</keyword>
<organism evidence="7 8">
    <name type="scientific">Borrelia maritima</name>
    <dbReference type="NCBI Taxonomy" id="2761123"/>
    <lineage>
        <taxon>Bacteria</taxon>
        <taxon>Pseudomonadati</taxon>
        <taxon>Spirochaetota</taxon>
        <taxon>Spirochaetia</taxon>
        <taxon>Spirochaetales</taxon>
        <taxon>Borreliaceae</taxon>
        <taxon>Borrelia</taxon>
    </lineage>
</organism>
<dbReference type="RefSeq" id="WP_151552755.1">
    <property type="nucleotide sequence ID" value="NZ_CP044535.1"/>
</dbReference>
<sequence length="81" mass="8753">MATSKSGGSSKNGRDSISKRLGVKRSGGQLVKAGEIIVRQRGTKFHKGRNVGLGRDYTIFALSAGKVEFKTLKGRKYVNIV</sequence>
<dbReference type="GO" id="GO:0006412">
    <property type="term" value="P:translation"/>
    <property type="evidence" value="ECO:0007669"/>
    <property type="project" value="UniProtKB-UniRule"/>
</dbReference>
<dbReference type="PANTHER" id="PTHR15893">
    <property type="entry name" value="RIBOSOMAL PROTEIN L27"/>
    <property type="match status" value="1"/>
</dbReference>
<dbReference type="PROSITE" id="PS00831">
    <property type="entry name" value="RIBOSOMAL_L27"/>
    <property type="match status" value="1"/>
</dbReference>
<reference evidence="7 8" key="2">
    <citation type="journal article" date="2020" name="Int. J. Syst. Evol. Microbiol.">
        <title>Borrelia maritima sp. nov., a novel species of the Borrelia burgdorferi sensu lato complex, occupying a basal position to North American species.</title>
        <authorList>
            <person name="Margos G."/>
            <person name="Fedorova N."/>
            <person name="Becker N.S."/>
            <person name="Kleinjan J.E."/>
            <person name="Marosevic D."/>
            <person name="Krebs S."/>
            <person name="Hui L."/>
            <person name="Fingerle V."/>
            <person name="Lane R.S."/>
        </authorList>
    </citation>
    <scope>NUCLEOTIDE SEQUENCE [LARGE SCALE GENOMIC DNA]</scope>
    <source>
        <strain evidence="7 8">CA690</strain>
    </source>
</reference>
<evidence type="ECO:0000313" key="7">
    <source>
        <dbReference type="EMBL" id="QFI14869.1"/>
    </source>
</evidence>
<proteinExistence type="inferred from homology"/>
<keyword evidence="2 5" id="KW-0689">Ribosomal protein</keyword>
<dbReference type="HAMAP" id="MF_00539">
    <property type="entry name" value="Ribosomal_bL27"/>
    <property type="match status" value="1"/>
</dbReference>
<dbReference type="FunFam" id="2.40.50.100:FF:000020">
    <property type="entry name" value="50S ribosomal protein L27"/>
    <property type="match status" value="1"/>
</dbReference>
<dbReference type="EMBL" id="CP044535">
    <property type="protein sequence ID" value="QFI14869.1"/>
    <property type="molecule type" value="Genomic_DNA"/>
</dbReference>
<evidence type="ECO:0000256" key="3">
    <source>
        <dbReference type="ARBA" id="ARBA00023274"/>
    </source>
</evidence>
<feature type="compositionally biased region" description="Polar residues" evidence="6">
    <location>
        <begin position="1"/>
        <end position="11"/>
    </location>
</feature>
<protein>
    <recommendedName>
        <fullName evidence="4 5">Large ribosomal subunit protein bL27</fullName>
    </recommendedName>
</protein>
<dbReference type="InterPro" id="IPR018261">
    <property type="entry name" value="Ribosomal_bL27_CS"/>
</dbReference>